<dbReference type="PANTHER" id="PTHR43176">
    <property type="entry name" value="3-HYDROXYISOBUTYRYL-COA HYDROLASE-RELATED"/>
    <property type="match status" value="1"/>
</dbReference>
<dbReference type="InterPro" id="IPR018376">
    <property type="entry name" value="Enoyl-CoA_hyd/isom_CS"/>
</dbReference>
<protein>
    <recommendedName>
        <fullName evidence="3">3-hydroxyisobutyryl-CoA hydrolase</fullName>
        <ecNumber evidence="3">3.1.2.4</ecNumber>
    </recommendedName>
    <alternativeName>
        <fullName evidence="6">3-hydroxyisobutyryl-coenzyme A hydrolase</fullName>
    </alternativeName>
</protein>
<evidence type="ECO:0000313" key="10">
    <source>
        <dbReference type="Proteomes" id="UP000178129"/>
    </source>
</evidence>
<dbReference type="STRING" id="914237.A0A1E1KQK4"/>
<dbReference type="GO" id="GO:0005739">
    <property type="term" value="C:mitochondrion"/>
    <property type="evidence" value="ECO:0007669"/>
    <property type="project" value="UniProtKB-SubCell"/>
</dbReference>
<comment type="caution">
    <text evidence="9">The sequence shown here is derived from an EMBL/GenBank/DDBJ whole genome shotgun (WGS) entry which is preliminary data.</text>
</comment>
<dbReference type="Gene3D" id="3.90.226.10">
    <property type="entry name" value="2-enoyl-CoA Hydratase, Chain A, domain 1"/>
    <property type="match status" value="1"/>
</dbReference>
<dbReference type="FunFam" id="3.90.226.10:FF:000026">
    <property type="entry name" value="3-hydroxyisobutyryl-CoA hydrolase, mitochondrial"/>
    <property type="match status" value="1"/>
</dbReference>
<comment type="subcellular location">
    <subcellularLocation>
        <location evidence="2">Mitochondrion</location>
    </subcellularLocation>
</comment>
<dbReference type="EC" id="3.1.2.4" evidence="3"/>
<evidence type="ECO:0000256" key="2">
    <source>
        <dbReference type="ARBA" id="ARBA00004173"/>
    </source>
</evidence>
<dbReference type="SUPFAM" id="SSF52096">
    <property type="entry name" value="ClpP/crotonase"/>
    <property type="match status" value="1"/>
</dbReference>
<keyword evidence="4 9" id="KW-0378">Hydrolase</keyword>
<dbReference type="CDD" id="cd06558">
    <property type="entry name" value="crotonase-like"/>
    <property type="match status" value="1"/>
</dbReference>
<keyword evidence="10" id="KW-1185">Reference proteome</keyword>
<feature type="compositionally biased region" description="Low complexity" evidence="7">
    <location>
        <begin position="513"/>
        <end position="533"/>
    </location>
</feature>
<feature type="domain" description="Enoyl-CoA hydratase/isomerase" evidence="8">
    <location>
        <begin position="55"/>
        <end position="393"/>
    </location>
</feature>
<dbReference type="InterPro" id="IPR032259">
    <property type="entry name" value="HIBYL-CoA-H"/>
</dbReference>
<dbReference type="InParanoid" id="A0A1E1KQK4"/>
<dbReference type="Proteomes" id="UP000178129">
    <property type="component" value="Unassembled WGS sequence"/>
</dbReference>
<dbReference type="EMBL" id="FJUW01000016">
    <property type="protein sequence ID" value="CZS99194.1"/>
    <property type="molecule type" value="Genomic_DNA"/>
</dbReference>
<evidence type="ECO:0000256" key="1">
    <source>
        <dbReference type="ARBA" id="ARBA00001709"/>
    </source>
</evidence>
<dbReference type="PANTHER" id="PTHR43176:SF3">
    <property type="entry name" value="3-HYDROXYISOBUTYRYL-COA HYDROLASE, MITOCHONDRIAL"/>
    <property type="match status" value="1"/>
</dbReference>
<evidence type="ECO:0000256" key="7">
    <source>
        <dbReference type="SAM" id="MobiDB-lite"/>
    </source>
</evidence>
<sequence length="552" mass="61046">MPLRAKITNPAIAGRVQMSSSPSRQDLSRTEAAEVIKELPGDEPEDVLFNTLFGVRTIELNRPKTLHSLNGSMIRKIVPRLQEWAKSDMANVIIIKGSGAKAFCAGGDVKHLAEENLKGWEGQRNSTDYFALEYKLDHLIATYKKPYVAFMDGITMGGGVGLSIHAPFRIATERTVFAMPETSIGFFPDVGASFFLPRMSGGVGTYLALTSEKLKGVNAFYAGIATHYIHSTSLPALEHRLAELRFKDYDSKHTRLTLIDSTIEEFCTGLPHDEPMLIQGKLRDAIDRCFTKTNVPDLIAALKAEEDEEVKAWAEKTIATLYQKSPTSIYVTLRQMQLGRTWSIKDTFHREHQMADKFMRHPDFTEGVSALLIRKDNRPVWQRASLDDVKPEDNISEPFFQVEGANRLQLLNETDYTQYPHSEFGLPRESDVQELVMRTPKSRKAIVTQFIKERKGKQGVKEVVAEILRRRTTVTPDNKAVWAFAEGVQESGAQATVGQTSGDGAATEELSTGEVAIGEEASGGSEAAATGEESTGEEGNGEDASLKKPSSE</sequence>
<organism evidence="9 10">
    <name type="scientific">Rhynchosporium graminicola</name>
    <dbReference type="NCBI Taxonomy" id="2792576"/>
    <lineage>
        <taxon>Eukaryota</taxon>
        <taxon>Fungi</taxon>
        <taxon>Dikarya</taxon>
        <taxon>Ascomycota</taxon>
        <taxon>Pezizomycotina</taxon>
        <taxon>Leotiomycetes</taxon>
        <taxon>Helotiales</taxon>
        <taxon>Ploettnerulaceae</taxon>
        <taxon>Rhynchosporium</taxon>
    </lineage>
</organism>
<gene>
    <name evidence="9" type="ORF">RCO7_00493</name>
</gene>
<dbReference type="PROSITE" id="PS00166">
    <property type="entry name" value="ENOYL_COA_HYDRATASE"/>
    <property type="match status" value="1"/>
</dbReference>
<feature type="region of interest" description="Disordered" evidence="7">
    <location>
        <begin position="492"/>
        <end position="552"/>
    </location>
</feature>
<dbReference type="InterPro" id="IPR029045">
    <property type="entry name" value="ClpP/crotonase-like_dom_sf"/>
</dbReference>
<dbReference type="InterPro" id="IPR045004">
    <property type="entry name" value="ECH_dom"/>
</dbReference>
<name>A0A1E1KQK4_9HELO</name>
<keyword evidence="5" id="KW-0496">Mitochondrion</keyword>
<dbReference type="GO" id="GO:0003860">
    <property type="term" value="F:3-hydroxyisobutyryl-CoA hydrolase activity"/>
    <property type="evidence" value="ECO:0007669"/>
    <property type="project" value="UniProtKB-EC"/>
</dbReference>
<evidence type="ECO:0000259" key="8">
    <source>
        <dbReference type="Pfam" id="PF16113"/>
    </source>
</evidence>
<dbReference type="NCBIfam" id="NF004127">
    <property type="entry name" value="PRK05617.1"/>
    <property type="match status" value="1"/>
</dbReference>
<evidence type="ECO:0000256" key="5">
    <source>
        <dbReference type="ARBA" id="ARBA00023128"/>
    </source>
</evidence>
<dbReference type="AlphaFoldDB" id="A0A1E1KQK4"/>
<accession>A0A1E1KQK4</accession>
<comment type="catalytic activity">
    <reaction evidence="1">
        <text>3-hydroxy-2-methylpropanoyl-CoA + H2O = 3-hydroxy-2-methylpropanoate + CoA + H(+)</text>
        <dbReference type="Rhea" id="RHEA:20888"/>
        <dbReference type="ChEBI" id="CHEBI:11805"/>
        <dbReference type="ChEBI" id="CHEBI:15377"/>
        <dbReference type="ChEBI" id="CHEBI:15378"/>
        <dbReference type="ChEBI" id="CHEBI:57287"/>
        <dbReference type="ChEBI" id="CHEBI:57340"/>
        <dbReference type="EC" id="3.1.2.4"/>
    </reaction>
</comment>
<evidence type="ECO:0000256" key="4">
    <source>
        <dbReference type="ARBA" id="ARBA00022801"/>
    </source>
</evidence>
<evidence type="ECO:0000256" key="3">
    <source>
        <dbReference type="ARBA" id="ARBA00011915"/>
    </source>
</evidence>
<proteinExistence type="predicted"/>
<dbReference type="FunCoup" id="A0A1E1KQK4">
    <property type="interactions" value="682"/>
</dbReference>
<reference evidence="10" key="1">
    <citation type="submission" date="2016-03" db="EMBL/GenBank/DDBJ databases">
        <authorList>
            <person name="Ploux O."/>
        </authorList>
    </citation>
    <scope>NUCLEOTIDE SEQUENCE [LARGE SCALE GENOMIC DNA]</scope>
    <source>
        <strain evidence="10">UK7</strain>
    </source>
</reference>
<dbReference type="Pfam" id="PF16113">
    <property type="entry name" value="ECH_2"/>
    <property type="match status" value="1"/>
</dbReference>
<evidence type="ECO:0000256" key="6">
    <source>
        <dbReference type="ARBA" id="ARBA00031181"/>
    </source>
</evidence>
<dbReference type="GO" id="GO:0006574">
    <property type="term" value="P:L-valine catabolic process"/>
    <property type="evidence" value="ECO:0007669"/>
    <property type="project" value="TreeGrafter"/>
</dbReference>
<evidence type="ECO:0000313" key="9">
    <source>
        <dbReference type="EMBL" id="CZS99194.1"/>
    </source>
</evidence>
<feature type="compositionally biased region" description="Polar residues" evidence="7">
    <location>
        <begin position="492"/>
        <end position="502"/>
    </location>
</feature>